<name>A0A8H7UM42_9FUNG</name>
<dbReference type="EMBL" id="JAEPRA010000002">
    <property type="protein sequence ID" value="KAG2188240.1"/>
    <property type="molecule type" value="Genomic_DNA"/>
</dbReference>
<evidence type="ECO:0000313" key="4">
    <source>
        <dbReference type="Proteomes" id="UP000612746"/>
    </source>
</evidence>
<keyword evidence="4" id="KW-1185">Reference proteome</keyword>
<dbReference type="PROSITE" id="PS51154">
    <property type="entry name" value="MACRO"/>
    <property type="match status" value="1"/>
</dbReference>
<evidence type="ECO:0000256" key="1">
    <source>
        <dbReference type="SAM" id="MobiDB-lite"/>
    </source>
</evidence>
<dbReference type="PANTHER" id="PTHR11106">
    <property type="entry name" value="GANGLIOSIDE INDUCED DIFFERENTIATION ASSOCIATED PROTEIN 2-RELATED"/>
    <property type="match status" value="1"/>
</dbReference>
<dbReference type="Gene3D" id="3.40.220.10">
    <property type="entry name" value="Leucine Aminopeptidase, subunit E, domain 1"/>
    <property type="match status" value="1"/>
</dbReference>
<dbReference type="SUPFAM" id="SSF52949">
    <property type="entry name" value="Macro domain-like"/>
    <property type="match status" value="1"/>
</dbReference>
<feature type="region of interest" description="Disordered" evidence="1">
    <location>
        <begin position="227"/>
        <end position="286"/>
    </location>
</feature>
<accession>A0A8H7UM42</accession>
<dbReference type="Pfam" id="PF01661">
    <property type="entry name" value="Macro"/>
    <property type="match status" value="1"/>
</dbReference>
<reference evidence="3" key="1">
    <citation type="submission" date="2020-12" db="EMBL/GenBank/DDBJ databases">
        <title>Metabolic potential, ecology and presence of endohyphal bacteria is reflected in genomic diversity of Mucoromycotina.</title>
        <authorList>
            <person name="Muszewska A."/>
            <person name="Okrasinska A."/>
            <person name="Steczkiewicz K."/>
            <person name="Drgas O."/>
            <person name="Orlowska M."/>
            <person name="Perlinska-Lenart U."/>
            <person name="Aleksandrzak-Piekarczyk T."/>
            <person name="Szatraj K."/>
            <person name="Zielenkiewicz U."/>
            <person name="Pilsyk S."/>
            <person name="Malc E."/>
            <person name="Mieczkowski P."/>
            <person name="Kruszewska J.S."/>
            <person name="Biernat P."/>
            <person name="Pawlowska J."/>
        </authorList>
    </citation>
    <scope>NUCLEOTIDE SEQUENCE</scope>
    <source>
        <strain evidence="3">WA0000051536</strain>
    </source>
</reference>
<comment type="caution">
    <text evidence="3">The sequence shown here is derived from an EMBL/GenBank/DDBJ whole genome shotgun (WGS) entry which is preliminary data.</text>
</comment>
<evidence type="ECO:0000313" key="3">
    <source>
        <dbReference type="EMBL" id="KAG2188240.1"/>
    </source>
</evidence>
<proteinExistence type="predicted"/>
<dbReference type="InterPro" id="IPR002589">
    <property type="entry name" value="Macro_dom"/>
</dbReference>
<gene>
    <name evidence="3" type="ORF">INT44_000992</name>
</gene>
<feature type="compositionally biased region" description="Basic and acidic residues" evidence="1">
    <location>
        <begin position="230"/>
        <end position="243"/>
    </location>
</feature>
<dbReference type="Proteomes" id="UP000612746">
    <property type="component" value="Unassembled WGS sequence"/>
</dbReference>
<feature type="compositionally biased region" description="Basic and acidic residues" evidence="1">
    <location>
        <begin position="255"/>
        <end position="271"/>
    </location>
</feature>
<dbReference type="AlphaFoldDB" id="A0A8H7UM42"/>
<evidence type="ECO:0000259" key="2">
    <source>
        <dbReference type="PROSITE" id="PS51154"/>
    </source>
</evidence>
<dbReference type="InterPro" id="IPR043472">
    <property type="entry name" value="Macro_dom-like"/>
</dbReference>
<protein>
    <recommendedName>
        <fullName evidence="2">Macro domain-containing protein</fullName>
    </recommendedName>
</protein>
<sequence>MPKSGRLRNRHEFLTLYGLQDAKITKGYNLSKYVIHTVGPNDLDQRKLRRCYTKSLSLAEEHGCSSIVFPCIATGRGRKYNTYREEAAIIALVAVRDYVMDKQRQGKKLPFVSIVFCVYSAKDEEIYNRLYPKCFNRKPNYVAGQQNHPVQVVPISYQEARPQNPVYMANGGQNHYNKVPGQQNHHFQMAPISYQEARPQNPVYMANGGQSHYNNVPRQQNHHFQMAPIDSRDNGPQKPHDTTYGDQRYYNNRVAPRDRGDNDHQKPHDATNGDQIYYSDRETNYVPRQQYYPVEIAHVGYRDNNFQKPDTTDGG</sequence>
<organism evidence="3 4">
    <name type="scientific">Umbelopsis vinacea</name>
    <dbReference type="NCBI Taxonomy" id="44442"/>
    <lineage>
        <taxon>Eukaryota</taxon>
        <taxon>Fungi</taxon>
        <taxon>Fungi incertae sedis</taxon>
        <taxon>Mucoromycota</taxon>
        <taxon>Mucoromycotina</taxon>
        <taxon>Umbelopsidomycetes</taxon>
        <taxon>Umbelopsidales</taxon>
        <taxon>Umbelopsidaceae</taxon>
        <taxon>Umbelopsis</taxon>
    </lineage>
</organism>
<feature type="domain" description="Macro" evidence="2">
    <location>
        <begin position="1"/>
        <end position="135"/>
    </location>
</feature>
<dbReference type="PANTHER" id="PTHR11106:SF27">
    <property type="entry name" value="MACRO DOMAIN-CONTAINING PROTEIN"/>
    <property type="match status" value="1"/>
</dbReference>
<dbReference type="OrthoDB" id="6077599at2759"/>